<dbReference type="Proteomes" id="UP000789570">
    <property type="component" value="Unassembled WGS sequence"/>
</dbReference>
<proteinExistence type="predicted"/>
<dbReference type="AlphaFoldDB" id="A0A9N9HVP1"/>
<sequence>PGITDLNTLIIFRGFQKRALYKYLILLLDNKTTAFYVNELNKFANRSTFKNDDDFFDKFIASLQYLVGKEIFSYFITPKSLVFKSSISNKEEDMTYLKTSLNPFEQDTANTHDNEIMLSSNFFSC</sequence>
<evidence type="ECO:0000313" key="2">
    <source>
        <dbReference type="Proteomes" id="UP000789570"/>
    </source>
</evidence>
<feature type="non-terminal residue" evidence="1">
    <location>
        <position position="1"/>
    </location>
</feature>
<dbReference type="OrthoDB" id="73465at2759"/>
<gene>
    <name evidence="1" type="ORF">FCALED_LOCUS13773</name>
</gene>
<protein>
    <submittedName>
        <fullName evidence="1">14187_t:CDS:1</fullName>
    </submittedName>
</protein>
<name>A0A9N9HVP1_9GLOM</name>
<comment type="caution">
    <text evidence="1">The sequence shown here is derived from an EMBL/GenBank/DDBJ whole genome shotgun (WGS) entry which is preliminary data.</text>
</comment>
<evidence type="ECO:0000313" key="1">
    <source>
        <dbReference type="EMBL" id="CAG8707592.1"/>
    </source>
</evidence>
<dbReference type="EMBL" id="CAJVPQ010008518">
    <property type="protein sequence ID" value="CAG8707592.1"/>
    <property type="molecule type" value="Genomic_DNA"/>
</dbReference>
<organism evidence="1 2">
    <name type="scientific">Funneliformis caledonium</name>
    <dbReference type="NCBI Taxonomy" id="1117310"/>
    <lineage>
        <taxon>Eukaryota</taxon>
        <taxon>Fungi</taxon>
        <taxon>Fungi incertae sedis</taxon>
        <taxon>Mucoromycota</taxon>
        <taxon>Glomeromycotina</taxon>
        <taxon>Glomeromycetes</taxon>
        <taxon>Glomerales</taxon>
        <taxon>Glomeraceae</taxon>
        <taxon>Funneliformis</taxon>
    </lineage>
</organism>
<keyword evidence="2" id="KW-1185">Reference proteome</keyword>
<accession>A0A9N9HVP1</accession>
<reference evidence="1" key="1">
    <citation type="submission" date="2021-06" db="EMBL/GenBank/DDBJ databases">
        <authorList>
            <person name="Kallberg Y."/>
            <person name="Tangrot J."/>
            <person name="Rosling A."/>
        </authorList>
    </citation>
    <scope>NUCLEOTIDE SEQUENCE</scope>
    <source>
        <strain evidence="1">UK204</strain>
    </source>
</reference>